<dbReference type="GO" id="GO:0007131">
    <property type="term" value="P:reciprocal meiotic recombination"/>
    <property type="evidence" value="ECO:0007669"/>
    <property type="project" value="TreeGrafter"/>
</dbReference>
<evidence type="ECO:0000256" key="8">
    <source>
        <dbReference type="ARBA" id="ARBA00023125"/>
    </source>
</evidence>
<feature type="domain" description="Spo11/DNA topoisomerase VI subunit A N-terminal" evidence="11">
    <location>
        <begin position="54"/>
        <end position="115"/>
    </location>
</feature>
<proteinExistence type="inferred from homology"/>
<dbReference type="AlphaFoldDB" id="A0A6I8V460"/>
<dbReference type="GO" id="GO:0003677">
    <property type="term" value="F:DNA binding"/>
    <property type="evidence" value="ECO:0007669"/>
    <property type="project" value="UniProtKB-UniRule"/>
</dbReference>
<dbReference type="GO" id="GO:0046872">
    <property type="term" value="F:metal ion binding"/>
    <property type="evidence" value="ECO:0007669"/>
    <property type="project" value="UniProtKB-KW"/>
</dbReference>
<protein>
    <recommendedName>
        <fullName evidence="4">DNA topoisomerase (ATP-hydrolyzing)</fullName>
        <ecNumber evidence="4">5.6.2.2</ecNumber>
    </recommendedName>
</protein>
<keyword evidence="9 10" id="KW-0413">Isomerase</keyword>
<comment type="similarity">
    <text evidence="3 10">Belongs to the TOP6A family.</text>
</comment>
<evidence type="ECO:0000256" key="1">
    <source>
        <dbReference type="ARBA" id="ARBA00000185"/>
    </source>
</evidence>
<dbReference type="PANTHER" id="PTHR10848">
    <property type="entry name" value="MEIOTIC RECOMBINATION PROTEIN SPO11"/>
    <property type="match status" value="1"/>
</dbReference>
<evidence type="ECO:0000256" key="2">
    <source>
        <dbReference type="ARBA" id="ARBA00001946"/>
    </source>
</evidence>
<keyword evidence="7 10" id="KW-0799">Topoisomerase</keyword>
<dbReference type="GO" id="GO:0006265">
    <property type="term" value="P:DNA topological change"/>
    <property type="evidence" value="ECO:0007669"/>
    <property type="project" value="InterPro"/>
</dbReference>
<feature type="domain" description="Topoisomerase 6 subunit A/Spo11 TOPRIM" evidence="12">
    <location>
        <begin position="164"/>
        <end position="327"/>
    </location>
</feature>
<keyword evidence="13" id="KW-1185">Reference proteome</keyword>
<comment type="catalytic activity">
    <reaction evidence="1 10">
        <text>ATP-dependent breakage, passage and rejoining of double-stranded DNA.</text>
        <dbReference type="EC" id="5.6.2.2"/>
    </reaction>
</comment>
<dbReference type="PRINTS" id="PR01550">
    <property type="entry name" value="TOP6AFAMILY"/>
</dbReference>
<dbReference type="PRINTS" id="PR01552">
    <property type="entry name" value="TPISMRASE6A"/>
</dbReference>
<evidence type="ECO:0000256" key="9">
    <source>
        <dbReference type="ARBA" id="ARBA00023235"/>
    </source>
</evidence>
<gene>
    <name evidence="14" type="primary">mei-W68</name>
</gene>
<dbReference type="RefSeq" id="XP_002138430.1">
    <property type="nucleotide sequence ID" value="XM_002138394.3"/>
</dbReference>
<evidence type="ECO:0000256" key="5">
    <source>
        <dbReference type="ARBA" id="ARBA00022723"/>
    </source>
</evidence>
<keyword evidence="5" id="KW-0479">Metal-binding</keyword>
<dbReference type="Proteomes" id="UP000001819">
    <property type="component" value="Chromosome 3"/>
</dbReference>
<accession>A0A6I8V460</accession>
<dbReference type="GO" id="GO:0003918">
    <property type="term" value="F:DNA topoisomerase type II (double strand cut, ATP-hydrolyzing) activity"/>
    <property type="evidence" value="ECO:0007669"/>
    <property type="project" value="UniProtKB-UniRule"/>
</dbReference>
<dbReference type="GO" id="GO:0005524">
    <property type="term" value="F:ATP binding"/>
    <property type="evidence" value="ECO:0007669"/>
    <property type="project" value="InterPro"/>
</dbReference>
<evidence type="ECO:0000256" key="7">
    <source>
        <dbReference type="ARBA" id="ARBA00023029"/>
    </source>
</evidence>
<dbReference type="OMA" id="IETAGMF"/>
<dbReference type="GO" id="GO:0000706">
    <property type="term" value="P:meiotic DNA double-strand break processing"/>
    <property type="evidence" value="ECO:0007669"/>
    <property type="project" value="TreeGrafter"/>
</dbReference>
<comment type="cofactor">
    <cofactor evidence="2">
        <name>Mg(2+)</name>
        <dbReference type="ChEBI" id="CHEBI:18420"/>
    </cofactor>
</comment>
<dbReference type="Gene3D" id="1.10.10.10">
    <property type="entry name" value="Winged helix-like DNA-binding domain superfamily/Winged helix DNA-binding domain"/>
    <property type="match status" value="1"/>
</dbReference>
<dbReference type="Gene3D" id="3.40.1360.10">
    <property type="match status" value="1"/>
</dbReference>
<dbReference type="SUPFAM" id="SSF56726">
    <property type="entry name" value="DNA topoisomerase IV, alpha subunit"/>
    <property type="match status" value="1"/>
</dbReference>
<feature type="active site" description="O-(5'-phospho-DNA)-tyrosine intermediate" evidence="10">
    <location>
        <position position="83"/>
    </location>
</feature>
<dbReference type="Pfam" id="PF04406">
    <property type="entry name" value="TP6A_N"/>
    <property type="match status" value="1"/>
</dbReference>
<dbReference type="Pfam" id="PF21180">
    <property type="entry name" value="TOP6A-Spo11_Toprim"/>
    <property type="match status" value="1"/>
</dbReference>
<dbReference type="CDD" id="cd00223">
    <property type="entry name" value="TOPRIM_TopoIIB_SPO"/>
    <property type="match status" value="1"/>
</dbReference>
<dbReference type="GeneID" id="6898377"/>
<organism evidence="13 14">
    <name type="scientific">Drosophila pseudoobscura pseudoobscura</name>
    <name type="common">Fruit fly</name>
    <dbReference type="NCBI Taxonomy" id="46245"/>
    <lineage>
        <taxon>Eukaryota</taxon>
        <taxon>Metazoa</taxon>
        <taxon>Ecdysozoa</taxon>
        <taxon>Arthropoda</taxon>
        <taxon>Hexapoda</taxon>
        <taxon>Insecta</taxon>
        <taxon>Pterygota</taxon>
        <taxon>Neoptera</taxon>
        <taxon>Endopterygota</taxon>
        <taxon>Diptera</taxon>
        <taxon>Brachycera</taxon>
        <taxon>Muscomorpha</taxon>
        <taxon>Ephydroidea</taxon>
        <taxon>Drosophilidae</taxon>
        <taxon>Drosophila</taxon>
        <taxon>Sophophora</taxon>
    </lineage>
</organism>
<dbReference type="FunCoup" id="A0A6I8V460">
    <property type="interactions" value="106"/>
</dbReference>
<reference evidence="14" key="2">
    <citation type="submission" date="2025-08" db="UniProtKB">
        <authorList>
            <consortium name="RefSeq"/>
        </authorList>
    </citation>
    <scope>IDENTIFICATION</scope>
    <source>
        <strain evidence="14">MV-25-SWS-2005</strain>
        <tissue evidence="14">Whole body</tissue>
    </source>
</reference>
<dbReference type="KEGG" id="dpo:6898377"/>
<dbReference type="EC" id="5.6.2.2" evidence="4"/>
<dbReference type="GO" id="GO:0000228">
    <property type="term" value="C:nuclear chromosome"/>
    <property type="evidence" value="ECO:0007669"/>
    <property type="project" value="TreeGrafter"/>
</dbReference>
<dbReference type="GO" id="GO:0042138">
    <property type="term" value="P:meiotic DNA double-strand break formation"/>
    <property type="evidence" value="ECO:0007669"/>
    <property type="project" value="TreeGrafter"/>
</dbReference>
<evidence type="ECO:0000256" key="10">
    <source>
        <dbReference type="PROSITE-ProRule" id="PRU01385"/>
    </source>
</evidence>
<name>A0A6I8V460_DROPS</name>
<sequence>MSGDVEGIVVRLLASLVLHGDATFMVPRMGPVSRDSGNGNGYRRVSYNNRRSRHRFCLVVYMLAKIHRLQVNGGSYTVRGLYYSDPQLIRTQRHIAAARLDVCHILNTSPTRLGVLSASKGLMAGDIRMLMTNGDVLDCNVYSGAIILPTDTEKVERIVTQADFVLVVEKESVFESLLARDLFGTFGRRCILVTGKGYPDCSTRRILHRLSTECHLPAYILVDADPFGIEIMLVYRLGSQSMSFTSGDLATPTLRWIGLHPSEIPALSSGAVALSSGDNKKIDDILARDYIGPGVRQELRSLQQIQQKAEIESVIDFLSTDYIPNKINRNLFL</sequence>
<evidence type="ECO:0000259" key="11">
    <source>
        <dbReference type="Pfam" id="PF04406"/>
    </source>
</evidence>
<dbReference type="Bgee" id="FBgn0245793">
    <property type="expression patterns" value="Expressed in female reproductive system and 2 other cell types or tissues"/>
</dbReference>
<dbReference type="PANTHER" id="PTHR10848:SF0">
    <property type="entry name" value="MEIOTIC RECOMBINATION PROTEIN SPO11"/>
    <property type="match status" value="1"/>
</dbReference>
<dbReference type="InterPro" id="IPR034136">
    <property type="entry name" value="TOPRIM_Topo6A/Spo11"/>
</dbReference>
<keyword evidence="8 10" id="KW-0238">DNA-binding</keyword>
<evidence type="ECO:0000313" key="13">
    <source>
        <dbReference type="Proteomes" id="UP000001819"/>
    </source>
</evidence>
<dbReference type="InterPro" id="IPR013049">
    <property type="entry name" value="Spo11/TopoVI_A_N"/>
</dbReference>
<reference evidence="13" key="1">
    <citation type="submission" date="2024-06" db="UniProtKB">
        <authorList>
            <consortium name="RefSeq"/>
        </authorList>
    </citation>
    <scope>NUCLEOTIDE SEQUENCE [LARGE SCALE GENOMIC DNA]</scope>
    <source>
        <strain evidence="13">MV2-25</strain>
    </source>
</reference>
<dbReference type="InterPro" id="IPR004085">
    <property type="entry name" value="TopoVI_A"/>
</dbReference>
<evidence type="ECO:0000313" key="14">
    <source>
        <dbReference type="RefSeq" id="XP_002138430.1"/>
    </source>
</evidence>
<dbReference type="PROSITE" id="PS52041">
    <property type="entry name" value="TOPO_IIB"/>
    <property type="match status" value="1"/>
</dbReference>
<evidence type="ECO:0000256" key="4">
    <source>
        <dbReference type="ARBA" id="ARBA00012895"/>
    </source>
</evidence>
<keyword evidence="6" id="KW-0460">Magnesium</keyword>
<evidence type="ECO:0000259" key="12">
    <source>
        <dbReference type="Pfam" id="PF21180"/>
    </source>
</evidence>
<dbReference type="InterPro" id="IPR036078">
    <property type="entry name" value="Spo11/TopoVI_A_sf"/>
</dbReference>
<evidence type="ECO:0000256" key="6">
    <source>
        <dbReference type="ARBA" id="ARBA00022842"/>
    </source>
</evidence>
<evidence type="ECO:0000256" key="3">
    <source>
        <dbReference type="ARBA" id="ARBA00006559"/>
    </source>
</evidence>
<dbReference type="InterPro" id="IPR002815">
    <property type="entry name" value="Spo11/TopoVI_A"/>
</dbReference>
<dbReference type="InParanoid" id="A0A6I8V460"/>
<dbReference type="InterPro" id="IPR036388">
    <property type="entry name" value="WH-like_DNA-bd_sf"/>
</dbReference>